<dbReference type="InterPro" id="IPR025959">
    <property type="entry name" value="Winged_HTH_dom"/>
</dbReference>
<evidence type="ECO:0000313" key="3">
    <source>
        <dbReference type="Proteomes" id="UP000693672"/>
    </source>
</evidence>
<keyword evidence="3" id="KW-1185">Reference proteome</keyword>
<feature type="domain" description="Winged helix-turn helix" evidence="1">
    <location>
        <begin position="7"/>
        <end position="62"/>
    </location>
</feature>
<name>A0A916K9H0_9BACL</name>
<dbReference type="AlphaFoldDB" id="A0A916K9H0"/>
<protein>
    <recommendedName>
        <fullName evidence="1">Winged helix-turn helix domain-containing protein</fullName>
    </recommendedName>
</protein>
<evidence type="ECO:0000259" key="1">
    <source>
        <dbReference type="Pfam" id="PF13592"/>
    </source>
</evidence>
<proteinExistence type="predicted"/>
<dbReference type="EMBL" id="CAJVAS010000037">
    <property type="protein sequence ID" value="CAG7647079.1"/>
    <property type="molecule type" value="Genomic_DNA"/>
</dbReference>
<gene>
    <name evidence="2" type="ORF">PAESOLCIP111_05303</name>
</gene>
<comment type="caution">
    <text evidence="2">The sequence shown here is derived from an EMBL/GenBank/DDBJ whole genome shotgun (WGS) entry which is preliminary data.</text>
</comment>
<dbReference type="Proteomes" id="UP000693672">
    <property type="component" value="Unassembled WGS sequence"/>
</dbReference>
<sequence>MDFEARYTWTLPLVAAWIKRQFGVTMSVRGISAMLKRMNISFTKATYTLAKADEQAQAFFRKYTFA</sequence>
<accession>A0A916K9H0</accession>
<evidence type="ECO:0000313" key="2">
    <source>
        <dbReference type="EMBL" id="CAG7647079.1"/>
    </source>
</evidence>
<organism evidence="2 3">
    <name type="scientific">Paenibacillus solanacearum</name>
    <dbReference type="NCBI Taxonomy" id="2048548"/>
    <lineage>
        <taxon>Bacteria</taxon>
        <taxon>Bacillati</taxon>
        <taxon>Bacillota</taxon>
        <taxon>Bacilli</taxon>
        <taxon>Bacillales</taxon>
        <taxon>Paenibacillaceae</taxon>
        <taxon>Paenibacillus</taxon>
    </lineage>
</organism>
<dbReference type="Pfam" id="PF13592">
    <property type="entry name" value="HTH_33"/>
    <property type="match status" value="1"/>
</dbReference>
<reference evidence="2" key="1">
    <citation type="submission" date="2021-06" db="EMBL/GenBank/DDBJ databases">
        <authorList>
            <person name="Criscuolo A."/>
        </authorList>
    </citation>
    <scope>NUCLEOTIDE SEQUENCE</scope>
    <source>
        <strain evidence="2">CIP111600</strain>
    </source>
</reference>